<gene>
    <name evidence="3" type="ORF">KFE25_002382</name>
</gene>
<dbReference type="AlphaFoldDB" id="A0A8J5X7P0"/>
<organism evidence="3 4">
    <name type="scientific">Diacronema lutheri</name>
    <name type="common">Unicellular marine alga</name>
    <name type="synonym">Monochrysis lutheri</name>
    <dbReference type="NCBI Taxonomy" id="2081491"/>
    <lineage>
        <taxon>Eukaryota</taxon>
        <taxon>Haptista</taxon>
        <taxon>Haptophyta</taxon>
        <taxon>Pavlovophyceae</taxon>
        <taxon>Pavlovales</taxon>
        <taxon>Pavlovaceae</taxon>
        <taxon>Diacronema</taxon>
    </lineage>
</organism>
<feature type="region of interest" description="Disordered" evidence="1">
    <location>
        <begin position="51"/>
        <end position="85"/>
    </location>
</feature>
<evidence type="ECO:0000313" key="3">
    <source>
        <dbReference type="EMBL" id="KAG8461193.1"/>
    </source>
</evidence>
<name>A0A8J5X7P0_DIALT</name>
<feature type="region of interest" description="Disordered" evidence="1">
    <location>
        <begin position="292"/>
        <end position="323"/>
    </location>
</feature>
<accession>A0A8J5X7P0</accession>
<protein>
    <submittedName>
        <fullName evidence="3">Uncharacterized protein</fullName>
    </submittedName>
</protein>
<feature type="signal peptide" evidence="2">
    <location>
        <begin position="1"/>
        <end position="20"/>
    </location>
</feature>
<evidence type="ECO:0000256" key="1">
    <source>
        <dbReference type="SAM" id="MobiDB-lite"/>
    </source>
</evidence>
<proteinExistence type="predicted"/>
<dbReference type="EMBL" id="JAGTXO010000027">
    <property type="protein sequence ID" value="KAG8461193.1"/>
    <property type="molecule type" value="Genomic_DNA"/>
</dbReference>
<evidence type="ECO:0000313" key="4">
    <source>
        <dbReference type="Proteomes" id="UP000751190"/>
    </source>
</evidence>
<keyword evidence="4" id="KW-1185">Reference proteome</keyword>
<sequence>MRAVSRLVCALAVLAAVTEGTRVHVRAAARPPLGRVTSRLVRMGWLPFAPGSRDGVDDVADPSALAREGRSRPEQPEGTPVEDELESLRREVAALRTDVRQTEAAVTALTARPRPSFGQSSAAPAARAVAPARADDAAVDAGAGEDRAHNVELPLMQDFNATFDTLIRATEAAADDGINESDLRLLKAAWRTAIEAQARSTEEMSEASDKALETLRSVLSAEDFDKVRDEVMNDDPTEALPVGMLASRAGTVEAFTFITAAASIVLDEPMGGSVSTSDKEVLTARESLVEQMRAHDAAKPERATNASAADARGGGGEAASDTSADMAAAQTRWAIERQLLEIKLRTMESQPNSRNVRIASIFTLELIKENERRFRKLRNEPPAVDDVELLGGFFRELAFGLVQNVAWIAFTIWILTVGFNGVQSFAVRWLETAGTSPLARLIEAATGAGPPSVM</sequence>
<feature type="chain" id="PRO_5035302162" evidence="2">
    <location>
        <begin position="21"/>
        <end position="454"/>
    </location>
</feature>
<reference evidence="3" key="1">
    <citation type="submission" date="2021-05" db="EMBL/GenBank/DDBJ databases">
        <title>The genome of the haptophyte Pavlova lutheri (Diacronema luteri, Pavlovales) - a model for lipid biosynthesis in eukaryotic algae.</title>
        <authorList>
            <person name="Hulatt C.J."/>
            <person name="Posewitz M.C."/>
        </authorList>
    </citation>
    <scope>NUCLEOTIDE SEQUENCE</scope>
    <source>
        <strain evidence="3">NIVA-4/92</strain>
    </source>
</reference>
<dbReference type="Proteomes" id="UP000751190">
    <property type="component" value="Unassembled WGS sequence"/>
</dbReference>
<evidence type="ECO:0000256" key="2">
    <source>
        <dbReference type="SAM" id="SignalP"/>
    </source>
</evidence>
<keyword evidence="2" id="KW-0732">Signal</keyword>
<comment type="caution">
    <text evidence="3">The sequence shown here is derived from an EMBL/GenBank/DDBJ whole genome shotgun (WGS) entry which is preliminary data.</text>
</comment>
<feature type="compositionally biased region" description="Basic and acidic residues" evidence="1">
    <location>
        <begin position="292"/>
        <end position="302"/>
    </location>
</feature>